<dbReference type="AlphaFoldDB" id="A0A6A5RZF5"/>
<organism evidence="1 2">
    <name type="scientific">Didymella exigua CBS 183.55</name>
    <dbReference type="NCBI Taxonomy" id="1150837"/>
    <lineage>
        <taxon>Eukaryota</taxon>
        <taxon>Fungi</taxon>
        <taxon>Dikarya</taxon>
        <taxon>Ascomycota</taxon>
        <taxon>Pezizomycotina</taxon>
        <taxon>Dothideomycetes</taxon>
        <taxon>Pleosporomycetidae</taxon>
        <taxon>Pleosporales</taxon>
        <taxon>Pleosporineae</taxon>
        <taxon>Didymellaceae</taxon>
        <taxon>Didymella</taxon>
    </lineage>
</organism>
<evidence type="ECO:0000313" key="2">
    <source>
        <dbReference type="Proteomes" id="UP000800082"/>
    </source>
</evidence>
<dbReference type="GeneID" id="54345660"/>
<dbReference type="RefSeq" id="XP_033453490.1">
    <property type="nucleotide sequence ID" value="XM_033588013.1"/>
</dbReference>
<gene>
    <name evidence="1" type="ORF">M421DRAFT_192518</name>
</gene>
<protein>
    <submittedName>
        <fullName evidence="1">Uncharacterized protein</fullName>
    </submittedName>
</protein>
<dbReference type="EMBL" id="ML978957">
    <property type="protein sequence ID" value="KAF1933242.1"/>
    <property type="molecule type" value="Genomic_DNA"/>
</dbReference>
<evidence type="ECO:0000313" key="1">
    <source>
        <dbReference type="EMBL" id="KAF1933242.1"/>
    </source>
</evidence>
<reference evidence="1" key="1">
    <citation type="journal article" date="2020" name="Stud. Mycol.">
        <title>101 Dothideomycetes genomes: a test case for predicting lifestyles and emergence of pathogens.</title>
        <authorList>
            <person name="Haridas S."/>
            <person name="Albert R."/>
            <person name="Binder M."/>
            <person name="Bloem J."/>
            <person name="Labutti K."/>
            <person name="Salamov A."/>
            <person name="Andreopoulos B."/>
            <person name="Baker S."/>
            <person name="Barry K."/>
            <person name="Bills G."/>
            <person name="Bluhm B."/>
            <person name="Cannon C."/>
            <person name="Castanera R."/>
            <person name="Culley D."/>
            <person name="Daum C."/>
            <person name="Ezra D."/>
            <person name="Gonzalez J."/>
            <person name="Henrissat B."/>
            <person name="Kuo A."/>
            <person name="Liang C."/>
            <person name="Lipzen A."/>
            <person name="Lutzoni F."/>
            <person name="Magnuson J."/>
            <person name="Mondo S."/>
            <person name="Nolan M."/>
            <person name="Ohm R."/>
            <person name="Pangilinan J."/>
            <person name="Park H.-J."/>
            <person name="Ramirez L."/>
            <person name="Alfaro M."/>
            <person name="Sun H."/>
            <person name="Tritt A."/>
            <person name="Yoshinaga Y."/>
            <person name="Zwiers L.-H."/>
            <person name="Turgeon B."/>
            <person name="Goodwin S."/>
            <person name="Spatafora J."/>
            <person name="Crous P."/>
            <person name="Grigoriev I."/>
        </authorList>
    </citation>
    <scope>NUCLEOTIDE SEQUENCE</scope>
    <source>
        <strain evidence="1">CBS 183.55</strain>
    </source>
</reference>
<proteinExistence type="predicted"/>
<sequence length="177" mass="20274">MTATIDPPQQKLPSASLYRIQMSHFIIHISHGQHRNDLPSPTKQTFLQGYPHYDRLTMTPRPLLPSQVTIETVSCSAKTATEAHVSHMLPIVVNPLSRLLCRPHHHHQTQQLCFDNNAQSLSKSNYGVVLSPNEEWQAKYNHVRTLRTCQHVNLPDVANGGERDRYLMSKQRFSIHQ</sequence>
<dbReference type="Proteomes" id="UP000800082">
    <property type="component" value="Unassembled WGS sequence"/>
</dbReference>
<keyword evidence="2" id="KW-1185">Reference proteome</keyword>
<accession>A0A6A5RZF5</accession>
<name>A0A6A5RZF5_9PLEO</name>